<accession>A0A8H7VHS7</accession>
<evidence type="ECO:0000313" key="1">
    <source>
        <dbReference type="EMBL" id="KAG2223431.1"/>
    </source>
</evidence>
<keyword evidence="2" id="KW-1185">Reference proteome</keyword>
<organism evidence="1 2">
    <name type="scientific">Circinella minor</name>
    <dbReference type="NCBI Taxonomy" id="1195481"/>
    <lineage>
        <taxon>Eukaryota</taxon>
        <taxon>Fungi</taxon>
        <taxon>Fungi incertae sedis</taxon>
        <taxon>Mucoromycota</taxon>
        <taxon>Mucoromycotina</taxon>
        <taxon>Mucoromycetes</taxon>
        <taxon>Mucorales</taxon>
        <taxon>Lichtheimiaceae</taxon>
        <taxon>Circinella</taxon>
    </lineage>
</organism>
<reference evidence="1 2" key="1">
    <citation type="submission" date="2020-12" db="EMBL/GenBank/DDBJ databases">
        <title>Metabolic potential, ecology and presence of endohyphal bacteria is reflected in genomic diversity of Mucoromycotina.</title>
        <authorList>
            <person name="Muszewska A."/>
            <person name="Okrasinska A."/>
            <person name="Steczkiewicz K."/>
            <person name="Drgas O."/>
            <person name="Orlowska M."/>
            <person name="Perlinska-Lenart U."/>
            <person name="Aleksandrzak-Piekarczyk T."/>
            <person name="Szatraj K."/>
            <person name="Zielenkiewicz U."/>
            <person name="Pilsyk S."/>
            <person name="Malc E."/>
            <person name="Mieczkowski P."/>
            <person name="Kruszewska J.S."/>
            <person name="Biernat P."/>
            <person name="Pawlowska J."/>
        </authorList>
    </citation>
    <scope>NUCLEOTIDE SEQUENCE [LARGE SCALE GENOMIC DNA]</scope>
    <source>
        <strain evidence="1 2">CBS 142.35</strain>
    </source>
</reference>
<sequence length="159" mass="17942">MINLSQEFEGMSIEVAVAKVTLPYSTAKRRVNQWNEACNNSKDVFPGSSKKTRAKSKLNDEHTTFMFEKMHEQPTLSCNDDTTILQRYEAKQKVSTSAYLLEAITAHGVITLSKRNVCAPTNKKRKADDDPAPKKGTIGSNFMQFTEQVLTNIEPRDLR</sequence>
<dbReference type="Proteomes" id="UP000646827">
    <property type="component" value="Unassembled WGS sequence"/>
</dbReference>
<dbReference type="EMBL" id="JAEPRB010000061">
    <property type="protein sequence ID" value="KAG2223431.1"/>
    <property type="molecule type" value="Genomic_DNA"/>
</dbReference>
<protein>
    <submittedName>
        <fullName evidence="1">Uncharacterized protein</fullName>
    </submittedName>
</protein>
<dbReference type="AlphaFoldDB" id="A0A8H7VHS7"/>
<evidence type="ECO:0000313" key="2">
    <source>
        <dbReference type="Proteomes" id="UP000646827"/>
    </source>
</evidence>
<gene>
    <name evidence="1" type="ORF">INT45_001737</name>
</gene>
<proteinExistence type="predicted"/>
<name>A0A8H7VHS7_9FUNG</name>
<comment type="caution">
    <text evidence="1">The sequence shown here is derived from an EMBL/GenBank/DDBJ whole genome shotgun (WGS) entry which is preliminary data.</text>
</comment>
<dbReference type="OrthoDB" id="2228727at2759"/>